<proteinExistence type="predicted"/>
<dbReference type="AlphaFoldDB" id="A0AAD4QZ13"/>
<evidence type="ECO:0000313" key="1">
    <source>
        <dbReference type="EMBL" id="KAI1710553.1"/>
    </source>
</evidence>
<evidence type="ECO:0000313" key="2">
    <source>
        <dbReference type="Proteomes" id="UP001201812"/>
    </source>
</evidence>
<sequence length="130" mass="14518">MPGGHTLLPESAPSSRVSGQEHMDLVFNLENSHGKTQRHSQNDNGRVLLYTAVSARVDIPTRDPRVRESESRVCENANEGVGQRPEFLLYRLFGFSRWFTGPLPTQLATARTSTVTTRSKTWFGSGGKMR</sequence>
<dbReference type="Proteomes" id="UP001201812">
    <property type="component" value="Unassembled WGS sequence"/>
</dbReference>
<accession>A0AAD4QZ13</accession>
<dbReference type="EMBL" id="JAKKPZ010000025">
    <property type="protein sequence ID" value="KAI1710553.1"/>
    <property type="molecule type" value="Genomic_DNA"/>
</dbReference>
<protein>
    <submittedName>
        <fullName evidence="1">Uncharacterized protein</fullName>
    </submittedName>
</protein>
<name>A0AAD4QZ13_9BILA</name>
<gene>
    <name evidence="1" type="ORF">DdX_10612</name>
</gene>
<organism evidence="1 2">
    <name type="scientific">Ditylenchus destructor</name>
    <dbReference type="NCBI Taxonomy" id="166010"/>
    <lineage>
        <taxon>Eukaryota</taxon>
        <taxon>Metazoa</taxon>
        <taxon>Ecdysozoa</taxon>
        <taxon>Nematoda</taxon>
        <taxon>Chromadorea</taxon>
        <taxon>Rhabditida</taxon>
        <taxon>Tylenchina</taxon>
        <taxon>Tylenchomorpha</taxon>
        <taxon>Sphaerularioidea</taxon>
        <taxon>Anguinidae</taxon>
        <taxon>Anguininae</taxon>
        <taxon>Ditylenchus</taxon>
    </lineage>
</organism>
<comment type="caution">
    <text evidence="1">The sequence shown here is derived from an EMBL/GenBank/DDBJ whole genome shotgun (WGS) entry which is preliminary data.</text>
</comment>
<reference evidence="1" key="1">
    <citation type="submission" date="2022-01" db="EMBL/GenBank/DDBJ databases">
        <title>Genome Sequence Resource for Two Populations of Ditylenchus destructor, the Migratory Endoparasitic Phytonematode.</title>
        <authorList>
            <person name="Zhang H."/>
            <person name="Lin R."/>
            <person name="Xie B."/>
        </authorList>
    </citation>
    <scope>NUCLEOTIDE SEQUENCE</scope>
    <source>
        <strain evidence="1">BazhouSP</strain>
    </source>
</reference>
<keyword evidence="2" id="KW-1185">Reference proteome</keyword>